<proteinExistence type="predicted"/>
<reference evidence="2" key="1">
    <citation type="journal article" date="2014" name="Int. J. Syst. Evol. Microbiol.">
        <title>Complete genome sequence of Corynebacterium casei LMG S-19264T (=DSM 44701T), isolated from a smear-ripened cheese.</title>
        <authorList>
            <consortium name="US DOE Joint Genome Institute (JGI-PGF)"/>
            <person name="Walter F."/>
            <person name="Albersmeier A."/>
            <person name="Kalinowski J."/>
            <person name="Ruckert C."/>
        </authorList>
    </citation>
    <scope>NUCLEOTIDE SEQUENCE</scope>
    <source>
        <strain evidence="2">CGMCC 4.7272</strain>
    </source>
</reference>
<feature type="region of interest" description="Disordered" evidence="1">
    <location>
        <begin position="1"/>
        <end position="55"/>
    </location>
</feature>
<evidence type="ECO:0000313" key="2">
    <source>
        <dbReference type="EMBL" id="GGJ27033.1"/>
    </source>
</evidence>
<dbReference type="AlphaFoldDB" id="A0A917KRS7"/>
<accession>A0A917KRS7</accession>
<keyword evidence="3" id="KW-1185">Reference proteome</keyword>
<dbReference type="Proteomes" id="UP000625682">
    <property type="component" value="Unassembled WGS sequence"/>
</dbReference>
<comment type="caution">
    <text evidence="2">The sequence shown here is derived from an EMBL/GenBank/DDBJ whole genome shotgun (WGS) entry which is preliminary data.</text>
</comment>
<protein>
    <submittedName>
        <fullName evidence="2">Uncharacterized protein</fullName>
    </submittedName>
</protein>
<gene>
    <name evidence="2" type="ORF">GCM10012282_24420</name>
</gene>
<organism evidence="2 3">
    <name type="scientific">Streptomyces lacrimifluminis</name>
    <dbReference type="NCBI Taxonomy" id="1500077"/>
    <lineage>
        <taxon>Bacteria</taxon>
        <taxon>Bacillati</taxon>
        <taxon>Actinomycetota</taxon>
        <taxon>Actinomycetes</taxon>
        <taxon>Kitasatosporales</taxon>
        <taxon>Streptomycetaceae</taxon>
        <taxon>Streptomyces</taxon>
    </lineage>
</organism>
<reference evidence="2" key="2">
    <citation type="submission" date="2020-09" db="EMBL/GenBank/DDBJ databases">
        <authorList>
            <person name="Sun Q."/>
            <person name="Zhou Y."/>
        </authorList>
    </citation>
    <scope>NUCLEOTIDE SEQUENCE</scope>
    <source>
        <strain evidence="2">CGMCC 4.7272</strain>
    </source>
</reference>
<dbReference type="EMBL" id="BMMU01000006">
    <property type="protein sequence ID" value="GGJ27033.1"/>
    <property type="molecule type" value="Genomic_DNA"/>
</dbReference>
<evidence type="ECO:0000313" key="3">
    <source>
        <dbReference type="Proteomes" id="UP000625682"/>
    </source>
</evidence>
<name>A0A917KRS7_9ACTN</name>
<evidence type="ECO:0000256" key="1">
    <source>
        <dbReference type="SAM" id="MobiDB-lite"/>
    </source>
</evidence>
<sequence length="135" mass="13822">MNTMDPGDRVIGPGPGRLQGANCELSAAGARTGENAPGRVAPILPSELSDAGRVPEGGRVTMTVYKPRLGDTVEDASTKKIGKVMGFEGPYVQLRPVGGGLEWDAQPGNLQLVAVAVALSSAVAAANARSRGEQL</sequence>